<evidence type="ECO:0000313" key="2">
    <source>
        <dbReference type="EMBL" id="KAL1495557.1"/>
    </source>
</evidence>
<proteinExistence type="predicted"/>
<evidence type="ECO:0000256" key="1">
    <source>
        <dbReference type="SAM" id="MobiDB-lite"/>
    </source>
</evidence>
<protein>
    <submittedName>
        <fullName evidence="2">Uncharacterized protein</fullName>
    </submittedName>
</protein>
<name>A0AB34IB87_PRYPA</name>
<dbReference type="Proteomes" id="UP001515480">
    <property type="component" value="Unassembled WGS sequence"/>
</dbReference>
<comment type="caution">
    <text evidence="2">The sequence shown here is derived from an EMBL/GenBank/DDBJ whole genome shotgun (WGS) entry which is preliminary data.</text>
</comment>
<feature type="region of interest" description="Disordered" evidence="1">
    <location>
        <begin position="1"/>
        <end position="46"/>
    </location>
</feature>
<sequence>MPPNGATAPPKPSAAHAKREAARRRADPVTRTSSAPSRRCVRASARARPRSARCTTWAWRGVSKEVADRSAAEVCDAIEGSRVRGGRAAVRQGPSTVSSIMRGEECTTLRLYA</sequence>
<gene>
    <name evidence="2" type="ORF">AB1Y20_016920</name>
</gene>
<dbReference type="AlphaFoldDB" id="A0AB34IB87"/>
<keyword evidence="3" id="KW-1185">Reference proteome</keyword>
<dbReference type="EMBL" id="JBGBPQ010000032">
    <property type="protein sequence ID" value="KAL1495557.1"/>
    <property type="molecule type" value="Genomic_DNA"/>
</dbReference>
<organism evidence="2 3">
    <name type="scientific">Prymnesium parvum</name>
    <name type="common">Toxic golden alga</name>
    <dbReference type="NCBI Taxonomy" id="97485"/>
    <lineage>
        <taxon>Eukaryota</taxon>
        <taxon>Haptista</taxon>
        <taxon>Haptophyta</taxon>
        <taxon>Prymnesiophyceae</taxon>
        <taxon>Prymnesiales</taxon>
        <taxon>Prymnesiaceae</taxon>
        <taxon>Prymnesium</taxon>
    </lineage>
</organism>
<feature type="compositionally biased region" description="Basic and acidic residues" evidence="1">
    <location>
        <begin position="17"/>
        <end position="28"/>
    </location>
</feature>
<accession>A0AB34IB87</accession>
<reference evidence="2 3" key="1">
    <citation type="journal article" date="2024" name="Science">
        <title>Giant polyketide synthase enzymes in the biosynthesis of giant marine polyether toxins.</title>
        <authorList>
            <person name="Fallon T.R."/>
            <person name="Shende V.V."/>
            <person name="Wierzbicki I.H."/>
            <person name="Pendleton A.L."/>
            <person name="Watervoot N.F."/>
            <person name="Auber R.P."/>
            <person name="Gonzalez D.J."/>
            <person name="Wisecaver J.H."/>
            <person name="Moore B.S."/>
        </authorList>
    </citation>
    <scope>NUCLEOTIDE SEQUENCE [LARGE SCALE GENOMIC DNA]</scope>
    <source>
        <strain evidence="2 3">12B1</strain>
    </source>
</reference>
<evidence type="ECO:0000313" key="3">
    <source>
        <dbReference type="Proteomes" id="UP001515480"/>
    </source>
</evidence>